<dbReference type="PROSITE" id="PS50001">
    <property type="entry name" value="SH2"/>
    <property type="match status" value="1"/>
</dbReference>
<dbReference type="STRING" id="7217.B3LZC4"/>
<dbReference type="SMART" id="SM00252">
    <property type="entry name" value="SH2"/>
    <property type="match status" value="1"/>
</dbReference>
<dbReference type="SMR" id="B3LZC4"/>
<accession>B3LZC4</accession>
<dbReference type="AlphaFoldDB" id="B3LZC4"/>
<evidence type="ECO:0000256" key="1">
    <source>
        <dbReference type="ARBA" id="ARBA00022999"/>
    </source>
</evidence>
<feature type="region of interest" description="Disordered" evidence="3">
    <location>
        <begin position="48"/>
        <end position="76"/>
    </location>
</feature>
<evidence type="ECO:0000313" key="7">
    <source>
        <dbReference type="Proteomes" id="UP000007801"/>
    </source>
</evidence>
<organism evidence="6 7">
    <name type="scientific">Drosophila ananassae</name>
    <name type="common">Fruit fly</name>
    <dbReference type="NCBI Taxonomy" id="7217"/>
    <lineage>
        <taxon>Eukaryota</taxon>
        <taxon>Metazoa</taxon>
        <taxon>Ecdysozoa</taxon>
        <taxon>Arthropoda</taxon>
        <taxon>Hexapoda</taxon>
        <taxon>Insecta</taxon>
        <taxon>Pterygota</taxon>
        <taxon>Neoptera</taxon>
        <taxon>Endopterygota</taxon>
        <taxon>Diptera</taxon>
        <taxon>Brachycera</taxon>
        <taxon>Muscomorpha</taxon>
        <taxon>Ephydroidea</taxon>
        <taxon>Drosophilidae</taxon>
        <taxon>Drosophila</taxon>
        <taxon>Sophophora</taxon>
    </lineage>
</organism>
<reference evidence="6 7" key="1">
    <citation type="journal article" date="2007" name="Nature">
        <title>Evolution of genes and genomes on the Drosophila phylogeny.</title>
        <authorList>
            <consortium name="Drosophila 12 Genomes Consortium"/>
            <person name="Clark A.G."/>
            <person name="Eisen M.B."/>
            <person name="Smith D.R."/>
            <person name="Bergman C.M."/>
            <person name="Oliver B."/>
            <person name="Markow T.A."/>
            <person name="Kaufman T.C."/>
            <person name="Kellis M."/>
            <person name="Gelbart W."/>
            <person name="Iyer V.N."/>
            <person name="Pollard D.A."/>
            <person name="Sackton T.B."/>
            <person name="Larracuente A.M."/>
            <person name="Singh N.D."/>
            <person name="Abad J.P."/>
            <person name="Abt D.N."/>
            <person name="Adryan B."/>
            <person name="Aguade M."/>
            <person name="Akashi H."/>
            <person name="Anderson W.W."/>
            <person name="Aquadro C.F."/>
            <person name="Ardell D.H."/>
            <person name="Arguello R."/>
            <person name="Artieri C.G."/>
            <person name="Barbash D.A."/>
            <person name="Barker D."/>
            <person name="Barsanti P."/>
            <person name="Batterham P."/>
            <person name="Batzoglou S."/>
            <person name="Begun D."/>
            <person name="Bhutkar A."/>
            <person name="Blanco E."/>
            <person name="Bosak S.A."/>
            <person name="Bradley R.K."/>
            <person name="Brand A.D."/>
            <person name="Brent M.R."/>
            <person name="Brooks A.N."/>
            <person name="Brown R.H."/>
            <person name="Butlin R.K."/>
            <person name="Caggese C."/>
            <person name="Calvi B.R."/>
            <person name="Bernardo de Carvalho A."/>
            <person name="Caspi A."/>
            <person name="Castrezana S."/>
            <person name="Celniker S.E."/>
            <person name="Chang J.L."/>
            <person name="Chapple C."/>
            <person name="Chatterji S."/>
            <person name="Chinwalla A."/>
            <person name="Civetta A."/>
            <person name="Clifton S.W."/>
            <person name="Comeron J.M."/>
            <person name="Costello J.C."/>
            <person name="Coyne J.A."/>
            <person name="Daub J."/>
            <person name="David R.G."/>
            <person name="Delcher A.L."/>
            <person name="Delehaunty K."/>
            <person name="Do C.B."/>
            <person name="Ebling H."/>
            <person name="Edwards K."/>
            <person name="Eickbush T."/>
            <person name="Evans J.D."/>
            <person name="Filipski A."/>
            <person name="Findeiss S."/>
            <person name="Freyhult E."/>
            <person name="Fulton L."/>
            <person name="Fulton R."/>
            <person name="Garcia A.C."/>
            <person name="Gardiner A."/>
            <person name="Garfield D.A."/>
            <person name="Garvin B.E."/>
            <person name="Gibson G."/>
            <person name="Gilbert D."/>
            <person name="Gnerre S."/>
            <person name="Godfrey J."/>
            <person name="Good R."/>
            <person name="Gotea V."/>
            <person name="Gravely B."/>
            <person name="Greenberg A.J."/>
            <person name="Griffiths-Jones S."/>
            <person name="Gross S."/>
            <person name="Guigo R."/>
            <person name="Gustafson E.A."/>
            <person name="Haerty W."/>
            <person name="Hahn M.W."/>
            <person name="Halligan D.L."/>
            <person name="Halpern A.L."/>
            <person name="Halter G.M."/>
            <person name="Han M.V."/>
            <person name="Heger A."/>
            <person name="Hillier L."/>
            <person name="Hinrichs A.S."/>
            <person name="Holmes I."/>
            <person name="Hoskins R.A."/>
            <person name="Hubisz M.J."/>
            <person name="Hultmark D."/>
            <person name="Huntley M.A."/>
            <person name="Jaffe D.B."/>
            <person name="Jagadeeshan S."/>
            <person name="Jeck W.R."/>
            <person name="Johnson J."/>
            <person name="Jones C.D."/>
            <person name="Jordan W.C."/>
            <person name="Karpen G.H."/>
            <person name="Kataoka E."/>
            <person name="Keightley P.D."/>
            <person name="Kheradpour P."/>
            <person name="Kirkness E.F."/>
            <person name="Koerich L.B."/>
            <person name="Kristiansen K."/>
            <person name="Kudrna D."/>
            <person name="Kulathinal R.J."/>
            <person name="Kumar S."/>
            <person name="Kwok R."/>
            <person name="Lander E."/>
            <person name="Langley C.H."/>
            <person name="Lapoint R."/>
            <person name="Lazzaro B.P."/>
            <person name="Lee S.J."/>
            <person name="Levesque L."/>
            <person name="Li R."/>
            <person name="Lin C.F."/>
            <person name="Lin M.F."/>
            <person name="Lindblad-Toh K."/>
            <person name="Llopart A."/>
            <person name="Long M."/>
            <person name="Low L."/>
            <person name="Lozovsky E."/>
            <person name="Lu J."/>
            <person name="Luo M."/>
            <person name="Machado C.A."/>
            <person name="Makalowski W."/>
            <person name="Marzo M."/>
            <person name="Matsuda M."/>
            <person name="Matzkin L."/>
            <person name="McAllister B."/>
            <person name="McBride C.S."/>
            <person name="McKernan B."/>
            <person name="McKernan K."/>
            <person name="Mendez-Lago M."/>
            <person name="Minx P."/>
            <person name="Mollenhauer M.U."/>
            <person name="Montooth K."/>
            <person name="Mount S.M."/>
            <person name="Mu X."/>
            <person name="Myers E."/>
            <person name="Negre B."/>
            <person name="Newfeld S."/>
            <person name="Nielsen R."/>
            <person name="Noor M.A."/>
            <person name="O'Grady P."/>
            <person name="Pachter L."/>
            <person name="Papaceit M."/>
            <person name="Parisi M.J."/>
            <person name="Parisi M."/>
            <person name="Parts L."/>
            <person name="Pedersen J.S."/>
            <person name="Pesole G."/>
            <person name="Phillippy A.M."/>
            <person name="Ponting C.P."/>
            <person name="Pop M."/>
            <person name="Porcelli D."/>
            <person name="Powell J.R."/>
            <person name="Prohaska S."/>
            <person name="Pruitt K."/>
            <person name="Puig M."/>
            <person name="Quesneville H."/>
            <person name="Ram K.R."/>
            <person name="Rand D."/>
            <person name="Rasmussen M.D."/>
            <person name="Reed L.K."/>
            <person name="Reenan R."/>
            <person name="Reily A."/>
            <person name="Remington K.A."/>
            <person name="Rieger T.T."/>
            <person name="Ritchie M.G."/>
            <person name="Robin C."/>
            <person name="Rogers Y.H."/>
            <person name="Rohde C."/>
            <person name="Rozas J."/>
            <person name="Rubenfield M.J."/>
            <person name="Ruiz A."/>
            <person name="Russo S."/>
            <person name="Salzberg S.L."/>
            <person name="Sanchez-Gracia A."/>
            <person name="Saranga D.J."/>
            <person name="Sato H."/>
            <person name="Schaeffer S.W."/>
            <person name="Schatz M.C."/>
            <person name="Schlenke T."/>
            <person name="Schwartz R."/>
            <person name="Segarra C."/>
            <person name="Singh R.S."/>
            <person name="Sirot L."/>
            <person name="Sirota M."/>
            <person name="Sisneros N.B."/>
            <person name="Smith C.D."/>
            <person name="Smith T.F."/>
            <person name="Spieth J."/>
            <person name="Stage D.E."/>
            <person name="Stark A."/>
            <person name="Stephan W."/>
            <person name="Strausberg R.L."/>
            <person name="Strempel S."/>
            <person name="Sturgill D."/>
            <person name="Sutton G."/>
            <person name="Sutton G.G."/>
            <person name="Tao W."/>
            <person name="Teichmann S."/>
            <person name="Tobari Y.N."/>
            <person name="Tomimura Y."/>
            <person name="Tsolas J.M."/>
            <person name="Valente V.L."/>
            <person name="Venter E."/>
            <person name="Venter J.C."/>
            <person name="Vicario S."/>
            <person name="Vieira F.G."/>
            <person name="Vilella A.J."/>
            <person name="Villasante A."/>
            <person name="Walenz B."/>
            <person name="Wang J."/>
            <person name="Wasserman M."/>
            <person name="Watts T."/>
            <person name="Wilson D."/>
            <person name="Wilson R.K."/>
            <person name="Wing R.A."/>
            <person name="Wolfner M.F."/>
            <person name="Wong A."/>
            <person name="Wong G.K."/>
            <person name="Wu C.I."/>
            <person name="Wu G."/>
            <person name="Yamamoto D."/>
            <person name="Yang H.P."/>
            <person name="Yang S.P."/>
            <person name="Yorke J.A."/>
            <person name="Yoshida K."/>
            <person name="Zdobnov E."/>
            <person name="Zhang P."/>
            <person name="Zhang Y."/>
            <person name="Zimin A.V."/>
            <person name="Baldwin J."/>
            <person name="Abdouelleil A."/>
            <person name="Abdulkadir J."/>
            <person name="Abebe A."/>
            <person name="Abera B."/>
            <person name="Abreu J."/>
            <person name="Acer S.C."/>
            <person name="Aftuck L."/>
            <person name="Alexander A."/>
            <person name="An P."/>
            <person name="Anderson E."/>
            <person name="Anderson S."/>
            <person name="Arachi H."/>
            <person name="Azer M."/>
            <person name="Bachantsang P."/>
            <person name="Barry A."/>
            <person name="Bayul T."/>
            <person name="Berlin A."/>
            <person name="Bessette D."/>
            <person name="Bloom T."/>
            <person name="Blye J."/>
            <person name="Boguslavskiy L."/>
            <person name="Bonnet C."/>
            <person name="Boukhgalter B."/>
            <person name="Bourzgui I."/>
            <person name="Brown A."/>
            <person name="Cahill P."/>
            <person name="Channer S."/>
            <person name="Cheshatsang Y."/>
            <person name="Chuda L."/>
            <person name="Citroen M."/>
            <person name="Collymore A."/>
            <person name="Cooke P."/>
            <person name="Costello M."/>
            <person name="D'Aco K."/>
            <person name="Daza R."/>
            <person name="De Haan G."/>
            <person name="DeGray S."/>
            <person name="DeMaso C."/>
            <person name="Dhargay N."/>
            <person name="Dooley K."/>
            <person name="Dooley E."/>
            <person name="Doricent M."/>
            <person name="Dorje P."/>
            <person name="Dorjee K."/>
            <person name="Dupes A."/>
            <person name="Elong R."/>
            <person name="Falk J."/>
            <person name="Farina A."/>
            <person name="Faro S."/>
            <person name="Ferguson D."/>
            <person name="Fisher S."/>
            <person name="Foley C.D."/>
            <person name="Franke A."/>
            <person name="Friedrich D."/>
            <person name="Gadbois L."/>
            <person name="Gearin G."/>
            <person name="Gearin C.R."/>
            <person name="Giannoukos G."/>
            <person name="Goode T."/>
            <person name="Graham J."/>
            <person name="Grandbois E."/>
            <person name="Grewal S."/>
            <person name="Gyaltsen K."/>
            <person name="Hafez N."/>
            <person name="Hagos B."/>
            <person name="Hall J."/>
            <person name="Henson C."/>
            <person name="Hollinger A."/>
            <person name="Honan T."/>
            <person name="Huard M.D."/>
            <person name="Hughes L."/>
            <person name="Hurhula B."/>
            <person name="Husby M.E."/>
            <person name="Kamat A."/>
            <person name="Kanga B."/>
            <person name="Kashin S."/>
            <person name="Khazanovich D."/>
            <person name="Kisner P."/>
            <person name="Lance K."/>
            <person name="Lara M."/>
            <person name="Lee W."/>
            <person name="Lennon N."/>
            <person name="Letendre F."/>
            <person name="LeVine R."/>
            <person name="Lipovsky A."/>
            <person name="Liu X."/>
            <person name="Liu J."/>
            <person name="Liu S."/>
            <person name="Lokyitsang T."/>
            <person name="Lokyitsang Y."/>
            <person name="Lubonja R."/>
            <person name="Lui A."/>
            <person name="MacDonald P."/>
            <person name="Magnisalis V."/>
            <person name="Maru K."/>
            <person name="Matthews C."/>
            <person name="McCusker W."/>
            <person name="McDonough S."/>
            <person name="Mehta T."/>
            <person name="Meldrim J."/>
            <person name="Meneus L."/>
            <person name="Mihai O."/>
            <person name="Mihalev A."/>
            <person name="Mihova T."/>
            <person name="Mittelman R."/>
            <person name="Mlenga V."/>
            <person name="Montmayeur A."/>
            <person name="Mulrain L."/>
            <person name="Navidi A."/>
            <person name="Naylor J."/>
            <person name="Negash T."/>
            <person name="Nguyen T."/>
            <person name="Nguyen N."/>
            <person name="Nicol R."/>
            <person name="Norbu C."/>
            <person name="Norbu N."/>
            <person name="Novod N."/>
            <person name="O'Neill B."/>
            <person name="Osman S."/>
            <person name="Markiewicz E."/>
            <person name="Oyono O.L."/>
            <person name="Patti C."/>
            <person name="Phunkhang P."/>
            <person name="Pierre F."/>
            <person name="Priest M."/>
            <person name="Raghuraman S."/>
            <person name="Rege F."/>
            <person name="Reyes R."/>
            <person name="Rise C."/>
            <person name="Rogov P."/>
            <person name="Ross K."/>
            <person name="Ryan E."/>
            <person name="Settipalli S."/>
            <person name="Shea T."/>
            <person name="Sherpa N."/>
            <person name="Shi L."/>
            <person name="Shih D."/>
            <person name="Sparrow T."/>
            <person name="Spaulding J."/>
            <person name="Stalker J."/>
            <person name="Stange-Thomann N."/>
            <person name="Stavropoulos S."/>
            <person name="Stone C."/>
            <person name="Strader C."/>
            <person name="Tesfaye S."/>
            <person name="Thomson T."/>
            <person name="Thoulutsang Y."/>
            <person name="Thoulutsang D."/>
            <person name="Topham K."/>
            <person name="Topping I."/>
            <person name="Tsamla T."/>
            <person name="Vassiliev H."/>
            <person name="Vo A."/>
            <person name="Wangchuk T."/>
            <person name="Wangdi T."/>
            <person name="Weiand M."/>
            <person name="Wilkinson J."/>
            <person name="Wilson A."/>
            <person name="Yadav S."/>
            <person name="Young G."/>
            <person name="Yu Q."/>
            <person name="Zembek L."/>
            <person name="Zhong D."/>
            <person name="Zimmer A."/>
            <person name="Zwirko Z."/>
            <person name="Jaffe D.B."/>
            <person name="Alvarez P."/>
            <person name="Brockman W."/>
            <person name="Butler J."/>
            <person name="Chin C."/>
            <person name="Gnerre S."/>
            <person name="Grabherr M."/>
            <person name="Kleber M."/>
            <person name="Mauceli E."/>
            <person name="MacCallum I."/>
        </authorList>
    </citation>
    <scope>NUCLEOTIDE SEQUENCE [LARGE SCALE GENOMIC DNA]</scope>
    <source>
        <strain evidence="7">Tucson 14024-0371.13</strain>
    </source>
</reference>
<dbReference type="SUPFAM" id="SSF55550">
    <property type="entry name" value="SH2 domain"/>
    <property type="match status" value="1"/>
</dbReference>
<keyword evidence="7" id="KW-1185">Reference proteome</keyword>
<feature type="signal peptide" evidence="4">
    <location>
        <begin position="1"/>
        <end position="18"/>
    </location>
</feature>
<dbReference type="HOGENOM" id="CLU_092160_0_0_1"/>
<dbReference type="EMBL" id="CH902617">
    <property type="protein sequence ID" value="EDV44103.1"/>
    <property type="molecule type" value="Genomic_DNA"/>
</dbReference>
<evidence type="ECO:0000313" key="6">
    <source>
        <dbReference type="EMBL" id="EDV44103.1"/>
    </source>
</evidence>
<evidence type="ECO:0000256" key="2">
    <source>
        <dbReference type="PROSITE-ProRule" id="PRU00191"/>
    </source>
</evidence>
<name>B3LZC4_DROAN</name>
<feature type="domain" description="SH2" evidence="5">
    <location>
        <begin position="101"/>
        <end position="198"/>
    </location>
</feature>
<evidence type="ECO:0000259" key="5">
    <source>
        <dbReference type="PROSITE" id="PS50001"/>
    </source>
</evidence>
<evidence type="ECO:0000256" key="3">
    <source>
        <dbReference type="SAM" id="MobiDB-lite"/>
    </source>
</evidence>
<dbReference type="OMA" id="ATDVCIK"/>
<dbReference type="PANTHER" id="PTHR14098">
    <property type="entry name" value="SH2 DOMAIN CONTAINING PROTEIN"/>
    <property type="match status" value="1"/>
</dbReference>
<dbReference type="FunCoup" id="B3LZC4">
    <property type="interactions" value="3"/>
</dbReference>
<dbReference type="GO" id="GO:0007169">
    <property type="term" value="P:cell surface receptor protein tyrosine kinase signaling pathway"/>
    <property type="evidence" value="ECO:0007669"/>
    <property type="project" value="TreeGrafter"/>
</dbReference>
<dbReference type="GO" id="GO:0035556">
    <property type="term" value="P:intracellular signal transduction"/>
    <property type="evidence" value="ECO:0007669"/>
    <property type="project" value="TreeGrafter"/>
</dbReference>
<dbReference type="Pfam" id="PF00017">
    <property type="entry name" value="SH2"/>
    <property type="match status" value="1"/>
</dbReference>
<proteinExistence type="predicted"/>
<feature type="chain" id="PRO_5002792004" description="SH2 domain-containing protein" evidence="4">
    <location>
        <begin position="19"/>
        <end position="207"/>
    </location>
</feature>
<dbReference type="PhylomeDB" id="B3LZC4"/>
<dbReference type="GO" id="GO:0005737">
    <property type="term" value="C:cytoplasm"/>
    <property type="evidence" value="ECO:0007669"/>
    <property type="project" value="UniProtKB-ARBA"/>
</dbReference>
<protein>
    <recommendedName>
        <fullName evidence="5">SH2 domain-containing protein</fullName>
    </recommendedName>
</protein>
<dbReference type="OrthoDB" id="10044490at2759"/>
<keyword evidence="4" id="KW-0732">Signal</keyword>
<dbReference type="PANTHER" id="PTHR14098:SF14">
    <property type="entry name" value="SH2 DOMAIN-CONTAINING PROTEIN"/>
    <property type="match status" value="1"/>
</dbReference>
<gene>
    <name evidence="6" type="primary">Dana\GF18824</name>
    <name evidence="6" type="synonym">dana_GLEANR_20080</name>
    <name evidence="6" type="ORF">GF18824</name>
</gene>
<dbReference type="InterPro" id="IPR051751">
    <property type="entry name" value="Immunoreceptor_sig_adapters"/>
</dbReference>
<dbReference type="eggNOG" id="ENOG502SCFD">
    <property type="taxonomic scope" value="Eukaryota"/>
</dbReference>
<sequence>MCCWCARVYWTVVHNLLARLLDGLIDLSKCRCRLKAPFLCGCCAGYQRQSSGEDDDVAATERVSSTDDDPQPHQPHHDYVIVDDADANYVEIEERNVETEQYYFTVDRNTAERMLNGREDGSCLVRPFRAPDECIRYIVSIWSADQFFHLFVRQLDRRQRYAIGQKKPRERYFSSPSEIIEFYSEHPLLCTNKIRTQCVQLRPISYA</sequence>
<evidence type="ECO:0000256" key="4">
    <source>
        <dbReference type="SAM" id="SignalP"/>
    </source>
</evidence>
<dbReference type="Gene3D" id="3.30.505.10">
    <property type="entry name" value="SH2 domain"/>
    <property type="match status" value="1"/>
</dbReference>
<dbReference type="Proteomes" id="UP000007801">
    <property type="component" value="Unassembled WGS sequence"/>
</dbReference>
<dbReference type="InParanoid" id="B3LZC4"/>
<keyword evidence="1 2" id="KW-0727">SH2 domain</keyword>
<dbReference type="InterPro" id="IPR036860">
    <property type="entry name" value="SH2_dom_sf"/>
</dbReference>
<dbReference type="InterPro" id="IPR000980">
    <property type="entry name" value="SH2"/>
</dbReference>